<keyword evidence="2" id="KW-1185">Reference proteome</keyword>
<dbReference type="Proteomes" id="UP000836387">
    <property type="component" value="Unassembled WGS sequence"/>
</dbReference>
<gene>
    <name evidence="1" type="ORF">CRV2_00001771</name>
</gene>
<organism evidence="1 2">
    <name type="scientific">Clonostachys rosea f. rosea IK726</name>
    <dbReference type="NCBI Taxonomy" id="1349383"/>
    <lineage>
        <taxon>Eukaryota</taxon>
        <taxon>Fungi</taxon>
        <taxon>Dikarya</taxon>
        <taxon>Ascomycota</taxon>
        <taxon>Pezizomycotina</taxon>
        <taxon>Sordariomycetes</taxon>
        <taxon>Hypocreomycetidae</taxon>
        <taxon>Hypocreales</taxon>
        <taxon>Bionectriaceae</taxon>
        <taxon>Clonostachys</taxon>
    </lineage>
</organism>
<reference evidence="1" key="2">
    <citation type="submission" date="2021-10" db="EMBL/GenBank/DDBJ databases">
        <authorList>
            <person name="Piombo E."/>
        </authorList>
    </citation>
    <scope>NUCLEOTIDE SEQUENCE</scope>
</reference>
<reference evidence="1" key="1">
    <citation type="submission" date="2020-04" db="EMBL/GenBank/DDBJ databases">
        <authorList>
            <person name="Broberg M."/>
        </authorList>
    </citation>
    <scope>NUCLEOTIDE SEQUENCE</scope>
</reference>
<name>A0ACA9THG1_BIOOC</name>
<proteinExistence type="predicted"/>
<evidence type="ECO:0000313" key="1">
    <source>
        <dbReference type="EMBL" id="CAG9940359.1"/>
    </source>
</evidence>
<protein>
    <submittedName>
        <fullName evidence="1">Uncharacterized protein</fullName>
    </submittedName>
</protein>
<dbReference type="EMBL" id="CADEHS020000005">
    <property type="protein sequence ID" value="CAG9940359.1"/>
    <property type="molecule type" value="Genomic_DNA"/>
</dbReference>
<evidence type="ECO:0000313" key="2">
    <source>
        <dbReference type="Proteomes" id="UP000836387"/>
    </source>
</evidence>
<accession>A0ACA9THG1</accession>
<comment type="caution">
    <text evidence="1">The sequence shown here is derived from an EMBL/GenBank/DDBJ whole genome shotgun (WGS) entry which is preliminary data.</text>
</comment>
<sequence>MEFTIVSSTASLVGSSMSKLNISSGIYSTIVHTSQALAPGHSSGQTAMAQDLDTPVLGSEP</sequence>